<name>A0AAD6IZC8_DREDA</name>
<accession>A0AAD6IZC8</accession>
<keyword evidence="6" id="KW-1185">Reference proteome</keyword>
<feature type="repeat" description="ANK" evidence="3">
    <location>
        <begin position="176"/>
        <end position="208"/>
    </location>
</feature>
<evidence type="ECO:0000256" key="1">
    <source>
        <dbReference type="ARBA" id="ARBA00022737"/>
    </source>
</evidence>
<protein>
    <recommendedName>
        <fullName evidence="7">Ankyrin</fullName>
    </recommendedName>
</protein>
<dbReference type="Pfam" id="PF00023">
    <property type="entry name" value="Ank"/>
    <property type="match status" value="2"/>
</dbReference>
<evidence type="ECO:0000313" key="6">
    <source>
        <dbReference type="Proteomes" id="UP001221413"/>
    </source>
</evidence>
<dbReference type="InterPro" id="IPR002110">
    <property type="entry name" value="Ankyrin_rpt"/>
</dbReference>
<keyword evidence="2 3" id="KW-0040">ANK repeat</keyword>
<dbReference type="PRINTS" id="PR01415">
    <property type="entry name" value="ANKYRIN"/>
</dbReference>
<feature type="region of interest" description="Disordered" evidence="4">
    <location>
        <begin position="241"/>
        <end position="315"/>
    </location>
</feature>
<dbReference type="PANTHER" id="PTHR24173">
    <property type="entry name" value="ANKYRIN REPEAT CONTAINING"/>
    <property type="match status" value="1"/>
</dbReference>
<dbReference type="EMBL" id="JAQGDS010000004">
    <property type="protein sequence ID" value="KAJ6261554.1"/>
    <property type="molecule type" value="Genomic_DNA"/>
</dbReference>
<feature type="region of interest" description="Disordered" evidence="4">
    <location>
        <begin position="1"/>
        <end position="26"/>
    </location>
</feature>
<evidence type="ECO:0000313" key="5">
    <source>
        <dbReference type="EMBL" id="KAJ6261554.1"/>
    </source>
</evidence>
<dbReference type="InterPro" id="IPR036770">
    <property type="entry name" value="Ankyrin_rpt-contain_sf"/>
</dbReference>
<dbReference type="PANTHER" id="PTHR24173:SF74">
    <property type="entry name" value="ANKYRIN REPEAT DOMAIN-CONTAINING PROTEIN 16"/>
    <property type="match status" value="1"/>
</dbReference>
<dbReference type="PROSITE" id="PS50297">
    <property type="entry name" value="ANK_REP_REGION"/>
    <property type="match status" value="1"/>
</dbReference>
<reference evidence="5" key="1">
    <citation type="submission" date="2023-01" db="EMBL/GenBank/DDBJ databases">
        <title>The chitinases involved in constricting ring structure development in the nematode-trapping fungus Drechslerella dactyloides.</title>
        <authorList>
            <person name="Wang R."/>
            <person name="Zhang L."/>
            <person name="Tang P."/>
            <person name="Li S."/>
            <person name="Liang L."/>
        </authorList>
    </citation>
    <scope>NUCLEOTIDE SEQUENCE</scope>
    <source>
        <strain evidence="5">YMF1.00031</strain>
    </source>
</reference>
<organism evidence="5 6">
    <name type="scientific">Drechslerella dactyloides</name>
    <name type="common">Nematode-trapping fungus</name>
    <name type="synonym">Arthrobotrys dactyloides</name>
    <dbReference type="NCBI Taxonomy" id="74499"/>
    <lineage>
        <taxon>Eukaryota</taxon>
        <taxon>Fungi</taxon>
        <taxon>Dikarya</taxon>
        <taxon>Ascomycota</taxon>
        <taxon>Pezizomycotina</taxon>
        <taxon>Orbiliomycetes</taxon>
        <taxon>Orbiliales</taxon>
        <taxon>Orbiliaceae</taxon>
        <taxon>Drechslerella</taxon>
    </lineage>
</organism>
<dbReference type="PROSITE" id="PS50088">
    <property type="entry name" value="ANK_REPEAT"/>
    <property type="match status" value="1"/>
</dbReference>
<dbReference type="SUPFAM" id="SSF48403">
    <property type="entry name" value="Ankyrin repeat"/>
    <property type="match status" value="1"/>
</dbReference>
<comment type="caution">
    <text evidence="5">The sequence shown here is derived from an EMBL/GenBank/DDBJ whole genome shotgun (WGS) entry which is preliminary data.</text>
</comment>
<proteinExistence type="predicted"/>
<gene>
    <name evidence="5" type="ORF">Dda_4224</name>
</gene>
<evidence type="ECO:0000256" key="4">
    <source>
        <dbReference type="SAM" id="MobiDB-lite"/>
    </source>
</evidence>
<evidence type="ECO:0000256" key="3">
    <source>
        <dbReference type="PROSITE-ProRule" id="PRU00023"/>
    </source>
</evidence>
<sequence>MVTSLPAGAAASDGPSSSKPMLRPIPPTLDEDTIDDLLYFARTGELDDLKATINELAKSLNRYAIEIAAAAVDPYSGNTCLHMAAANNHGDVISCILALEQPPLATPVVHPELGSQVTLAPAAAPPSTAAIATSTSASTSSPTTTTTTTTTTIAAGEGGAGASPYLRTLVNWPNGSGNTPLHWACLNGHIEAVKALIAAGADPGVLNAAGHDCVYEAEVNDKSNVVEWVLNYAESLESGVGVVGEEKEDEEGNEVKENEGQDSSGDNAKVLRDEGRRHEEQQQKKEEEEESNRPATERLGQLGLEDLSDRPPTIR</sequence>
<dbReference type="AlphaFoldDB" id="A0AAD6IZC8"/>
<evidence type="ECO:0008006" key="7">
    <source>
        <dbReference type="Google" id="ProtNLM"/>
    </source>
</evidence>
<feature type="compositionally biased region" description="Basic and acidic residues" evidence="4">
    <location>
        <begin position="269"/>
        <end position="296"/>
    </location>
</feature>
<dbReference type="Gene3D" id="1.25.40.20">
    <property type="entry name" value="Ankyrin repeat-containing domain"/>
    <property type="match status" value="1"/>
</dbReference>
<dbReference type="Proteomes" id="UP001221413">
    <property type="component" value="Unassembled WGS sequence"/>
</dbReference>
<dbReference type="SMART" id="SM00248">
    <property type="entry name" value="ANK"/>
    <property type="match status" value="2"/>
</dbReference>
<evidence type="ECO:0000256" key="2">
    <source>
        <dbReference type="ARBA" id="ARBA00023043"/>
    </source>
</evidence>
<feature type="compositionally biased region" description="Low complexity" evidence="4">
    <location>
        <begin position="1"/>
        <end position="18"/>
    </location>
</feature>
<keyword evidence="1" id="KW-0677">Repeat</keyword>